<name>A0A7Y6NKG3_9BURK</name>
<dbReference type="EC" id="2.1.1.176" evidence="9"/>
<dbReference type="GO" id="GO:0003723">
    <property type="term" value="F:RNA binding"/>
    <property type="evidence" value="ECO:0007669"/>
    <property type="project" value="UniProtKB-UniRule"/>
</dbReference>
<dbReference type="InterPro" id="IPR049560">
    <property type="entry name" value="MeTrfase_RsmB-F_NOP2_cat"/>
</dbReference>
<dbReference type="GO" id="GO:0006355">
    <property type="term" value="P:regulation of DNA-templated transcription"/>
    <property type="evidence" value="ECO:0007669"/>
    <property type="project" value="InterPro"/>
</dbReference>
<dbReference type="InterPro" id="IPR001678">
    <property type="entry name" value="MeTrfase_RsmB-F_NOP2_dom"/>
</dbReference>
<evidence type="ECO:0000256" key="5">
    <source>
        <dbReference type="ARBA" id="ARBA00022884"/>
    </source>
</evidence>
<keyword evidence="10" id="KW-1185">Reference proteome</keyword>
<dbReference type="Gene3D" id="3.40.50.150">
    <property type="entry name" value="Vaccinia Virus protein VP39"/>
    <property type="match status" value="1"/>
</dbReference>
<dbReference type="SUPFAM" id="SSF53335">
    <property type="entry name" value="S-adenosyl-L-methionine-dependent methyltransferases"/>
    <property type="match status" value="1"/>
</dbReference>
<feature type="binding site" evidence="6">
    <location>
        <position position="375"/>
    </location>
    <ligand>
        <name>S-adenosyl-L-methionine</name>
        <dbReference type="ChEBI" id="CHEBI:59789"/>
    </ligand>
</feature>
<dbReference type="InterPro" id="IPR023267">
    <property type="entry name" value="RCMT"/>
</dbReference>
<dbReference type="PRINTS" id="PR02008">
    <property type="entry name" value="RCMTFAMILY"/>
</dbReference>
<keyword evidence="4 6" id="KW-0949">S-adenosyl-L-methionine</keyword>
<evidence type="ECO:0000313" key="9">
    <source>
        <dbReference type="EMBL" id="NUZ04754.1"/>
    </source>
</evidence>
<feature type="active site" description="Nucleophile" evidence="6">
    <location>
        <position position="428"/>
    </location>
</feature>
<dbReference type="CDD" id="cd02440">
    <property type="entry name" value="AdoMet_MTases"/>
    <property type="match status" value="1"/>
</dbReference>
<protein>
    <submittedName>
        <fullName evidence="9">16S rRNA (Cytosine(967)-C(5))-methyltransferase RsmB</fullName>
        <ecNumber evidence="9">2.1.1.176</ecNumber>
    </submittedName>
</protein>
<dbReference type="SUPFAM" id="SSF48013">
    <property type="entry name" value="NusB-like"/>
    <property type="match status" value="1"/>
</dbReference>
<evidence type="ECO:0000259" key="8">
    <source>
        <dbReference type="PROSITE" id="PS51686"/>
    </source>
</evidence>
<dbReference type="InterPro" id="IPR018314">
    <property type="entry name" value="RsmB/NOL1/NOP2-like_CS"/>
</dbReference>
<keyword evidence="3 6" id="KW-0808">Transferase</keyword>
<dbReference type="PROSITE" id="PS01153">
    <property type="entry name" value="NOL1_NOP2_SUN"/>
    <property type="match status" value="1"/>
</dbReference>
<dbReference type="Gene3D" id="1.10.940.10">
    <property type="entry name" value="NusB-like"/>
    <property type="match status" value="1"/>
</dbReference>
<dbReference type="RefSeq" id="WP_176065939.1">
    <property type="nucleotide sequence ID" value="NZ_JABWMJ010000001.1"/>
</dbReference>
<feature type="region of interest" description="Disordered" evidence="7">
    <location>
        <begin position="269"/>
        <end position="295"/>
    </location>
</feature>
<organism evidence="9 10">
    <name type="scientific">Piscinibacter koreensis</name>
    <dbReference type="NCBI Taxonomy" id="2742824"/>
    <lineage>
        <taxon>Bacteria</taxon>
        <taxon>Pseudomonadati</taxon>
        <taxon>Pseudomonadota</taxon>
        <taxon>Betaproteobacteria</taxon>
        <taxon>Burkholderiales</taxon>
        <taxon>Sphaerotilaceae</taxon>
        <taxon>Piscinibacter</taxon>
    </lineage>
</organism>
<dbReference type="InterPro" id="IPR006027">
    <property type="entry name" value="NusB_RsmB_TIM44"/>
</dbReference>
<dbReference type="Gene3D" id="3.30.70.1170">
    <property type="entry name" value="Sun protein, domain 3"/>
    <property type="match status" value="1"/>
</dbReference>
<feature type="compositionally biased region" description="Low complexity" evidence="7">
    <location>
        <begin position="14"/>
        <end position="34"/>
    </location>
</feature>
<evidence type="ECO:0000256" key="3">
    <source>
        <dbReference type="ARBA" id="ARBA00022679"/>
    </source>
</evidence>
<dbReference type="PANTHER" id="PTHR22807:SF61">
    <property type="entry name" value="NOL1_NOP2_SUN FAMILY PROTEIN _ ANTITERMINATION NUSB DOMAIN-CONTAINING PROTEIN"/>
    <property type="match status" value="1"/>
</dbReference>
<dbReference type="PROSITE" id="PS51686">
    <property type="entry name" value="SAM_MT_RSMB_NOP"/>
    <property type="match status" value="1"/>
</dbReference>
<dbReference type="InterPro" id="IPR054728">
    <property type="entry name" value="RsmB-like_ferredoxin"/>
</dbReference>
<evidence type="ECO:0000313" key="10">
    <source>
        <dbReference type="Proteomes" id="UP000529637"/>
    </source>
</evidence>
<proteinExistence type="inferred from homology"/>
<dbReference type="Pfam" id="PF01189">
    <property type="entry name" value="Methyltr_RsmB-F"/>
    <property type="match status" value="1"/>
</dbReference>
<dbReference type="AlphaFoldDB" id="A0A7Y6NKG3"/>
<accession>A0A7Y6NKG3</accession>
<evidence type="ECO:0000256" key="4">
    <source>
        <dbReference type="ARBA" id="ARBA00022691"/>
    </source>
</evidence>
<feature type="binding site" evidence="6">
    <location>
        <begin position="308"/>
        <end position="314"/>
    </location>
    <ligand>
        <name>S-adenosyl-L-methionine</name>
        <dbReference type="ChEBI" id="CHEBI:59789"/>
    </ligand>
</feature>
<comment type="similarity">
    <text evidence="1 6">Belongs to the class I-like SAM-binding methyltransferase superfamily. RsmB/NOP family.</text>
</comment>
<keyword evidence="2 6" id="KW-0489">Methyltransferase</keyword>
<evidence type="ECO:0000256" key="6">
    <source>
        <dbReference type="PROSITE-ProRule" id="PRU01023"/>
    </source>
</evidence>
<dbReference type="EMBL" id="JABWMJ010000001">
    <property type="protein sequence ID" value="NUZ04754.1"/>
    <property type="molecule type" value="Genomic_DNA"/>
</dbReference>
<comment type="caution">
    <text evidence="9">The sequence shown here is derived from an EMBL/GenBank/DDBJ whole genome shotgun (WGS) entry which is preliminary data.</text>
</comment>
<keyword evidence="5 6" id="KW-0694">RNA-binding</keyword>
<evidence type="ECO:0000256" key="1">
    <source>
        <dbReference type="ARBA" id="ARBA00007494"/>
    </source>
</evidence>
<dbReference type="Pfam" id="PF22458">
    <property type="entry name" value="RsmF-B_ferredox"/>
    <property type="match status" value="1"/>
</dbReference>
<dbReference type="InterPro" id="IPR035926">
    <property type="entry name" value="NusB-like_sf"/>
</dbReference>
<evidence type="ECO:0000256" key="2">
    <source>
        <dbReference type="ARBA" id="ARBA00022603"/>
    </source>
</evidence>
<dbReference type="InterPro" id="IPR029063">
    <property type="entry name" value="SAM-dependent_MTases_sf"/>
</dbReference>
<dbReference type="GO" id="GO:0008173">
    <property type="term" value="F:RNA methyltransferase activity"/>
    <property type="evidence" value="ECO:0007669"/>
    <property type="project" value="InterPro"/>
</dbReference>
<evidence type="ECO:0000256" key="7">
    <source>
        <dbReference type="SAM" id="MobiDB-lite"/>
    </source>
</evidence>
<feature type="region of interest" description="Disordered" evidence="7">
    <location>
        <begin position="1"/>
        <end position="34"/>
    </location>
</feature>
<dbReference type="NCBIfam" id="NF008149">
    <property type="entry name" value="PRK10901.1"/>
    <property type="match status" value="1"/>
</dbReference>
<feature type="binding site" evidence="6">
    <location>
        <position position="330"/>
    </location>
    <ligand>
        <name>S-adenosyl-L-methionine</name>
        <dbReference type="ChEBI" id="CHEBI:59789"/>
    </ligand>
</feature>
<feature type="binding site" evidence="6">
    <location>
        <position position="356"/>
    </location>
    <ligand>
        <name>S-adenosyl-L-methionine</name>
        <dbReference type="ChEBI" id="CHEBI:59789"/>
    </ligand>
</feature>
<dbReference type="PANTHER" id="PTHR22807">
    <property type="entry name" value="NOP2 YEAST -RELATED NOL1/NOP2/FMU SUN DOMAIN-CONTAINING"/>
    <property type="match status" value="1"/>
</dbReference>
<feature type="domain" description="SAM-dependent MTase RsmB/NOP-type" evidence="8">
    <location>
        <begin position="191"/>
        <end position="491"/>
    </location>
</feature>
<dbReference type="Gene3D" id="1.10.287.730">
    <property type="entry name" value="Helix hairpin bin"/>
    <property type="match status" value="1"/>
</dbReference>
<sequence length="491" mass="52170">MNAAPAPKRRTRSGPGPKQQPPAGGTPTPGADTAPLARLLNHTADLVQAVRAGRSLTDALGGVPGAVRPAVQALAFHAMRWLGSAEVLRRTLAPKAPPTAVDALLLTALALLWPPSTPPYPDHTLVDQAVEATRTRAARAAGFVNAVLRRFLRERDALVAAALADPLARTNHPAWWVERLRADWPDRWEALLQANQQHPPMTLRVNARRSSAAAYVERLAQHGIVGHAGAGHAVTLERPLPVTRLPGFAAGDVSVQDAAAQWPARLLVGGDPSVASPDEGPEPRSDVERPPAPSRAWLAPGSRVLDACAAPGGKTAQLLELADLDLLAIDASPARLERVDETLARLGLAARTLAADAGEPAAWWDGRPFDAILLDAPCTASGIVRRHPDVRWLRRPDDVAALVATQRRLLDALWPLLRPGGRLLYCTCSLFKDEGEHQLDAFLQRHADARTVAEPAAPGHLLPLADNRAVGPAASAAFAGDGFFIALVEKT</sequence>
<gene>
    <name evidence="9" type="primary">rsmB</name>
    <name evidence="9" type="ORF">HQN59_03165</name>
</gene>
<dbReference type="Pfam" id="PF01029">
    <property type="entry name" value="NusB"/>
    <property type="match status" value="1"/>
</dbReference>
<reference evidence="9 10" key="1">
    <citation type="submission" date="2020-06" db="EMBL/GenBank/DDBJ databases">
        <title>Schlegella sp. ID0723 isolated from air conditioner.</title>
        <authorList>
            <person name="Kim D.Y."/>
            <person name="Kim D.-U."/>
        </authorList>
    </citation>
    <scope>NUCLEOTIDE SEQUENCE [LARGE SCALE GENOMIC DNA]</scope>
    <source>
        <strain evidence="9 10">ID0723</strain>
    </source>
</reference>
<dbReference type="GO" id="GO:0001510">
    <property type="term" value="P:RNA methylation"/>
    <property type="evidence" value="ECO:0007669"/>
    <property type="project" value="InterPro"/>
</dbReference>
<dbReference type="Proteomes" id="UP000529637">
    <property type="component" value="Unassembled WGS sequence"/>
</dbReference>